<dbReference type="InterPro" id="IPR038333">
    <property type="entry name" value="T1MK-like_N_sf"/>
</dbReference>
<evidence type="ECO:0000259" key="10">
    <source>
        <dbReference type="Pfam" id="PF12161"/>
    </source>
</evidence>
<evidence type="ECO:0000256" key="3">
    <source>
        <dbReference type="ARBA" id="ARBA00022603"/>
    </source>
</evidence>
<evidence type="ECO:0000256" key="7">
    <source>
        <dbReference type="ARBA" id="ARBA00047942"/>
    </source>
</evidence>
<dbReference type="Gene3D" id="3.40.50.150">
    <property type="entry name" value="Vaccinia Virus protein VP39"/>
    <property type="match status" value="1"/>
</dbReference>
<dbReference type="GO" id="GO:0009307">
    <property type="term" value="P:DNA restriction-modification system"/>
    <property type="evidence" value="ECO:0007669"/>
    <property type="project" value="UniProtKB-KW"/>
</dbReference>
<feature type="domain" description="DNA methylase adenine-specific" evidence="9">
    <location>
        <begin position="157"/>
        <end position="469"/>
    </location>
</feature>
<proteinExistence type="inferred from homology"/>
<dbReference type="Pfam" id="PF02384">
    <property type="entry name" value="N6_Mtase"/>
    <property type="match status" value="1"/>
</dbReference>
<keyword evidence="6" id="KW-0680">Restriction system</keyword>
<evidence type="ECO:0000313" key="11">
    <source>
        <dbReference type="EMBL" id="OOM09438.1"/>
    </source>
</evidence>
<evidence type="ECO:0000256" key="5">
    <source>
        <dbReference type="ARBA" id="ARBA00022691"/>
    </source>
</evidence>
<dbReference type="AlphaFoldDB" id="A0A1S8MZ04"/>
<dbReference type="InterPro" id="IPR004546">
    <property type="entry name" value="Restrct_endonuc_T1M"/>
</dbReference>
<keyword evidence="4 11" id="KW-0808">Transferase</keyword>
<name>A0A1S8MZ04_CLOSA</name>
<reference evidence="11 12" key="1">
    <citation type="submission" date="2016-05" db="EMBL/GenBank/DDBJ databases">
        <title>Microbial solvent formation.</title>
        <authorList>
            <person name="Poehlein A."/>
            <person name="Montoya Solano J.D."/>
            <person name="Flitsch S."/>
            <person name="Krabben P."/>
            <person name="Duerre P."/>
            <person name="Daniel R."/>
        </authorList>
    </citation>
    <scope>NUCLEOTIDE SEQUENCE [LARGE SCALE GENOMIC DNA]</scope>
    <source>
        <strain evidence="11 12">L1-8</strain>
    </source>
</reference>
<evidence type="ECO:0000256" key="8">
    <source>
        <dbReference type="SAM" id="Coils"/>
    </source>
</evidence>
<dbReference type="InterPro" id="IPR022749">
    <property type="entry name" value="D12N6_MeTrfase_N"/>
</dbReference>
<dbReference type="NCBIfam" id="TIGR00497">
    <property type="entry name" value="hsdM"/>
    <property type="match status" value="1"/>
</dbReference>
<dbReference type="GO" id="GO:0008170">
    <property type="term" value="F:N-methyltransferase activity"/>
    <property type="evidence" value="ECO:0007669"/>
    <property type="project" value="InterPro"/>
</dbReference>
<feature type="coiled-coil region" evidence="8">
    <location>
        <begin position="473"/>
        <end position="500"/>
    </location>
</feature>
<dbReference type="GO" id="GO:0003677">
    <property type="term" value="F:DNA binding"/>
    <property type="evidence" value="ECO:0007669"/>
    <property type="project" value="InterPro"/>
</dbReference>
<dbReference type="PANTHER" id="PTHR42933">
    <property type="entry name" value="SLR6095 PROTEIN"/>
    <property type="match status" value="1"/>
</dbReference>
<protein>
    <recommendedName>
        <fullName evidence="2">site-specific DNA-methyltransferase (adenine-specific)</fullName>
        <ecNumber evidence="2">2.1.1.72</ecNumber>
    </recommendedName>
</protein>
<feature type="domain" description="N6 adenine-specific DNA methyltransferase N-terminal" evidence="10">
    <location>
        <begin position="9"/>
        <end position="142"/>
    </location>
</feature>
<comment type="catalytic activity">
    <reaction evidence="7">
        <text>a 2'-deoxyadenosine in DNA + S-adenosyl-L-methionine = an N(6)-methyl-2'-deoxyadenosine in DNA + S-adenosyl-L-homocysteine + H(+)</text>
        <dbReference type="Rhea" id="RHEA:15197"/>
        <dbReference type="Rhea" id="RHEA-COMP:12418"/>
        <dbReference type="Rhea" id="RHEA-COMP:12419"/>
        <dbReference type="ChEBI" id="CHEBI:15378"/>
        <dbReference type="ChEBI" id="CHEBI:57856"/>
        <dbReference type="ChEBI" id="CHEBI:59789"/>
        <dbReference type="ChEBI" id="CHEBI:90615"/>
        <dbReference type="ChEBI" id="CHEBI:90616"/>
        <dbReference type="EC" id="2.1.1.72"/>
    </reaction>
</comment>
<evidence type="ECO:0000313" key="12">
    <source>
        <dbReference type="Proteomes" id="UP000191154"/>
    </source>
</evidence>
<accession>A0A1S8MZ04</accession>
<dbReference type="PANTHER" id="PTHR42933:SF3">
    <property type="entry name" value="TYPE I RESTRICTION ENZYME MJAVIII METHYLASE SUBUNIT"/>
    <property type="match status" value="1"/>
</dbReference>
<dbReference type="EMBL" id="LZYZ01000007">
    <property type="protein sequence ID" value="OOM09438.1"/>
    <property type="molecule type" value="Genomic_DNA"/>
</dbReference>
<evidence type="ECO:0000256" key="4">
    <source>
        <dbReference type="ARBA" id="ARBA00022679"/>
    </source>
</evidence>
<evidence type="ECO:0000259" key="9">
    <source>
        <dbReference type="Pfam" id="PF02384"/>
    </source>
</evidence>
<dbReference type="EC" id="2.1.1.72" evidence="2"/>
<comment type="caution">
    <text evidence="11">The sequence shown here is derived from an EMBL/GenBank/DDBJ whole genome shotgun (WGS) entry which is preliminary data.</text>
</comment>
<gene>
    <name evidence="11" type="primary">hsdM</name>
    <name evidence="11" type="ORF">CLOSAC_37190</name>
</gene>
<keyword evidence="3 11" id="KW-0489">Methyltransferase</keyword>
<dbReference type="GO" id="GO:0032259">
    <property type="term" value="P:methylation"/>
    <property type="evidence" value="ECO:0007669"/>
    <property type="project" value="UniProtKB-KW"/>
</dbReference>
<sequence length="506" mass="57822">MGKLTLQQLETKLWECADVLRGELSATQYMDYIFGMLFLKRMNDEFNFERSIRKKEFEEQGMVEEEIEELLDDSSIYETFYIPEQARWDKLKDLNLNIGPELDKAFKAIEDEPKNSELIGVLTTVNYNDKERVPDKKLSQLLMIFDGMNLANEYIESEDILGNAYEYLIKQFADMGGKKGGEFYSPTEVVKVMVGILKPEEGERIYDPTSGSGGMLIQSLQYIKEHGGNHKNISLYGQEINLSTWAICKMNMLLHGAKGADIQKGDTLREPKHLENNGVLKTYDKVLANPPFSLKNWGLEEASADQYHRFPYGLPPKSYGDLAFVSHMVSSLNMKGKMASVVPNGILFRGGAEQTIRTGFLKDDLIEAVIGLPQNIFYGTGIPAAIIVINKNKDEERRNKVLFIDGSNDFVKDGNKNKLRDEDIDKIVKAFDEYKDVEKYANVVELKTIEENDYNLNISRYVDTTEEEEEVDIDLVLQDIRELKLKMADSQEKLNEYLEELGFDNI</sequence>
<evidence type="ECO:0000256" key="1">
    <source>
        <dbReference type="ARBA" id="ARBA00006594"/>
    </source>
</evidence>
<comment type="similarity">
    <text evidence="1">Belongs to the N(4)/N(6)-methyltransferase family.</text>
</comment>
<keyword evidence="5" id="KW-0949">S-adenosyl-L-methionine</keyword>
<dbReference type="Pfam" id="PF12161">
    <property type="entry name" value="HsdM_N"/>
    <property type="match status" value="1"/>
</dbReference>
<keyword evidence="8" id="KW-0175">Coiled coil</keyword>
<dbReference type="GO" id="GO:0009007">
    <property type="term" value="F:site-specific DNA-methyltransferase (adenine-specific) activity"/>
    <property type="evidence" value="ECO:0007669"/>
    <property type="project" value="UniProtKB-EC"/>
</dbReference>
<dbReference type="Gene3D" id="1.20.1260.30">
    <property type="match status" value="1"/>
</dbReference>
<dbReference type="InterPro" id="IPR003356">
    <property type="entry name" value="DNA_methylase_A-5"/>
</dbReference>
<dbReference type="STRING" id="169679.CSACC_29330"/>
<dbReference type="InterPro" id="IPR051537">
    <property type="entry name" value="DNA_Adenine_Mtase"/>
</dbReference>
<evidence type="ECO:0000256" key="6">
    <source>
        <dbReference type="ARBA" id="ARBA00022747"/>
    </source>
</evidence>
<dbReference type="InterPro" id="IPR029063">
    <property type="entry name" value="SAM-dependent_MTases_sf"/>
</dbReference>
<dbReference type="PRINTS" id="PR00507">
    <property type="entry name" value="N12N6MTFRASE"/>
</dbReference>
<dbReference type="SUPFAM" id="SSF53335">
    <property type="entry name" value="S-adenosyl-L-methionine-dependent methyltransferases"/>
    <property type="match status" value="1"/>
</dbReference>
<dbReference type="Proteomes" id="UP000191154">
    <property type="component" value="Unassembled WGS sequence"/>
</dbReference>
<organism evidence="11 12">
    <name type="scientific">Clostridium saccharobutylicum</name>
    <dbReference type="NCBI Taxonomy" id="169679"/>
    <lineage>
        <taxon>Bacteria</taxon>
        <taxon>Bacillati</taxon>
        <taxon>Bacillota</taxon>
        <taxon>Clostridia</taxon>
        <taxon>Eubacteriales</taxon>
        <taxon>Clostridiaceae</taxon>
        <taxon>Clostridium</taxon>
    </lineage>
</organism>
<dbReference type="RefSeq" id="WP_077866744.1">
    <property type="nucleotide sequence ID" value="NZ_LZYZ01000007.1"/>
</dbReference>
<evidence type="ECO:0000256" key="2">
    <source>
        <dbReference type="ARBA" id="ARBA00011900"/>
    </source>
</evidence>